<organism evidence="1">
    <name type="scientific">Dendroctonus ponderosae</name>
    <name type="common">Mountain pine beetle</name>
    <dbReference type="NCBI Taxonomy" id="77166"/>
    <lineage>
        <taxon>Eukaryota</taxon>
        <taxon>Metazoa</taxon>
        <taxon>Ecdysozoa</taxon>
        <taxon>Arthropoda</taxon>
        <taxon>Hexapoda</taxon>
        <taxon>Insecta</taxon>
        <taxon>Pterygota</taxon>
        <taxon>Neoptera</taxon>
        <taxon>Endopterygota</taxon>
        <taxon>Coleoptera</taxon>
        <taxon>Polyphaga</taxon>
        <taxon>Cucujiformia</taxon>
        <taxon>Curculionidae</taxon>
        <taxon>Scolytinae</taxon>
        <taxon>Dendroctonus</taxon>
    </lineage>
</organism>
<proteinExistence type="predicted"/>
<dbReference type="AlphaFoldDB" id="N6U2F7"/>
<dbReference type="HOGENOM" id="CLU_2485623_0_0_1"/>
<feature type="non-terminal residue" evidence="1">
    <location>
        <position position="1"/>
    </location>
</feature>
<evidence type="ECO:0000313" key="1">
    <source>
        <dbReference type="EMBL" id="ENN72742.1"/>
    </source>
</evidence>
<sequence length="87" mass="9659">MYSGDPTVFRTSTTSVPIVATEARKVQLSSDDGNYTKTGEIVSTQTISSKTRTVETITTRFKSICMERNQEVNANFFQNNGTQSIIK</sequence>
<accession>N6U2F7</accession>
<dbReference type="EMBL" id="KB741211">
    <property type="protein sequence ID" value="ENN72742.1"/>
    <property type="molecule type" value="Genomic_DNA"/>
</dbReference>
<protein>
    <submittedName>
        <fullName evidence="1">Uncharacterized protein</fullName>
    </submittedName>
</protein>
<reference evidence="1" key="1">
    <citation type="journal article" date="2013" name="Genome Biol.">
        <title>Draft genome of the mountain pine beetle, Dendroctonus ponderosae Hopkins, a major forest pest.</title>
        <authorList>
            <person name="Keeling C.I."/>
            <person name="Yuen M.M."/>
            <person name="Liao N.Y."/>
            <person name="Docking T.R."/>
            <person name="Chan S.K."/>
            <person name="Taylor G.A."/>
            <person name="Palmquist D.L."/>
            <person name="Jackman S.D."/>
            <person name="Nguyen A."/>
            <person name="Li M."/>
            <person name="Henderson H."/>
            <person name="Janes J.K."/>
            <person name="Zhao Y."/>
            <person name="Pandoh P."/>
            <person name="Moore R."/>
            <person name="Sperling F.A."/>
            <person name="Huber D.P."/>
            <person name="Birol I."/>
            <person name="Jones S.J."/>
            <person name="Bohlmann J."/>
        </authorList>
    </citation>
    <scope>NUCLEOTIDE SEQUENCE</scope>
</reference>
<dbReference type="OrthoDB" id="6589456at2759"/>
<name>N6U2F7_DENPD</name>
<gene>
    <name evidence="1" type="ORF">YQE_10547</name>
</gene>